<comment type="caution">
    <text evidence="3">The sequence shown here is derived from an EMBL/GenBank/DDBJ whole genome shotgun (WGS) entry which is preliminary data.</text>
</comment>
<evidence type="ECO:0000259" key="2">
    <source>
        <dbReference type="Pfam" id="PF01321"/>
    </source>
</evidence>
<dbReference type="GO" id="GO:0004177">
    <property type="term" value="F:aminopeptidase activity"/>
    <property type="evidence" value="ECO:0007669"/>
    <property type="project" value="UniProtKB-KW"/>
</dbReference>
<dbReference type="CDD" id="cd01066">
    <property type="entry name" value="APP_MetAP"/>
    <property type="match status" value="1"/>
</dbReference>
<dbReference type="Pfam" id="PF01321">
    <property type="entry name" value="Creatinase_N"/>
    <property type="match status" value="1"/>
</dbReference>
<feature type="domain" description="Peptidase M24" evidence="1">
    <location>
        <begin position="182"/>
        <end position="393"/>
    </location>
</feature>
<dbReference type="SUPFAM" id="SSF55920">
    <property type="entry name" value="Creatinase/aminopeptidase"/>
    <property type="match status" value="1"/>
</dbReference>
<dbReference type="Pfam" id="PF00557">
    <property type="entry name" value="Peptidase_M24"/>
    <property type="match status" value="1"/>
</dbReference>
<name>A0A838B7Z9_9HYPH</name>
<dbReference type="PANTHER" id="PTHR46112">
    <property type="entry name" value="AMINOPEPTIDASE"/>
    <property type="match status" value="1"/>
</dbReference>
<dbReference type="InterPro" id="IPR036005">
    <property type="entry name" value="Creatinase/aminopeptidase-like"/>
</dbReference>
<reference evidence="3 4" key="1">
    <citation type="submission" date="2020-07" db="EMBL/GenBank/DDBJ databases">
        <title>Definition of the novel symbiovar canariense within Mesorhizobium novociceri, a new species of genus Mesorhizobium nodulating Cicer canariense in the Caldera de Taburiente National Park (La Palma, Canary Islands).</title>
        <authorList>
            <person name="Leon-Barrios M."/>
            <person name="Perez-Yepez J."/>
            <person name="Flores-Felix J.D."/>
            <person name="Ramirez-Baena M.H."/>
            <person name="Pulido-Suarez L."/>
            <person name="Igual J.M."/>
            <person name="Velazquez E."/>
            <person name="Peix A."/>
        </authorList>
    </citation>
    <scope>NUCLEOTIDE SEQUENCE [LARGE SCALE GENOMIC DNA]</scope>
    <source>
        <strain evidence="3 4">CCANP35</strain>
    </source>
</reference>
<proteinExistence type="predicted"/>
<accession>A0A838B7Z9</accession>
<dbReference type="SUPFAM" id="SSF53092">
    <property type="entry name" value="Creatinase/prolidase N-terminal domain"/>
    <property type="match status" value="1"/>
</dbReference>
<dbReference type="AlphaFoldDB" id="A0A838B7Z9"/>
<dbReference type="InterPro" id="IPR000994">
    <property type="entry name" value="Pept_M24"/>
</dbReference>
<dbReference type="InterPro" id="IPR029149">
    <property type="entry name" value="Creatin/AminoP/Spt16_N"/>
</dbReference>
<gene>
    <name evidence="3" type="ORF">H0241_17785</name>
</gene>
<keyword evidence="3" id="KW-0378">Hydrolase</keyword>
<dbReference type="InterPro" id="IPR000587">
    <property type="entry name" value="Creatinase_N"/>
</dbReference>
<dbReference type="Gene3D" id="3.40.350.10">
    <property type="entry name" value="Creatinase/prolidase N-terminal domain"/>
    <property type="match status" value="1"/>
</dbReference>
<evidence type="ECO:0000313" key="4">
    <source>
        <dbReference type="Proteomes" id="UP000558284"/>
    </source>
</evidence>
<dbReference type="InterPro" id="IPR050659">
    <property type="entry name" value="Peptidase_M24B"/>
</dbReference>
<dbReference type="PANTHER" id="PTHR46112:SF2">
    <property type="entry name" value="XAA-PRO AMINOPEPTIDASE P-RELATED"/>
    <property type="match status" value="1"/>
</dbReference>
<keyword evidence="3" id="KW-0645">Protease</keyword>
<evidence type="ECO:0000313" key="3">
    <source>
        <dbReference type="EMBL" id="MBA1142101.1"/>
    </source>
</evidence>
<organism evidence="3 4">
    <name type="scientific">Mesorhizobium neociceri</name>
    <dbReference type="NCBI Taxonomy" id="1307853"/>
    <lineage>
        <taxon>Bacteria</taxon>
        <taxon>Pseudomonadati</taxon>
        <taxon>Pseudomonadota</taxon>
        <taxon>Alphaproteobacteria</taxon>
        <taxon>Hyphomicrobiales</taxon>
        <taxon>Phyllobacteriaceae</taxon>
        <taxon>Mesorhizobium</taxon>
    </lineage>
</organism>
<dbReference type="Proteomes" id="UP000558284">
    <property type="component" value="Unassembled WGS sequence"/>
</dbReference>
<keyword evidence="3" id="KW-0031">Aminopeptidase</keyword>
<protein>
    <submittedName>
        <fullName evidence="3">Aminopeptidase P family protein</fullName>
    </submittedName>
</protein>
<keyword evidence="4" id="KW-1185">Reference proteome</keyword>
<feature type="domain" description="Creatinase N-terminal" evidence="2">
    <location>
        <begin position="27"/>
        <end position="172"/>
    </location>
</feature>
<dbReference type="EMBL" id="JACDTY010000008">
    <property type="protein sequence ID" value="MBA1142101.1"/>
    <property type="molecule type" value="Genomic_DNA"/>
</dbReference>
<sequence>MPSLVHDAAEKYATLSLDTVRSVEMLRLDRVRQQTAAHNLSAVLLFDPVNIRYATGVRNMQVYSARNPARYVFIPVVGPVVLFEYRACEHLAENRPTVDEIRPARPIMPLHSGHKHVDHLREFVADIEELVARHGVNGRRIGVEATTTGAMLALAAAGFDIIDAQIPVEKARGLKVSGEVDMIRASLRLTEAAVREMEAALVPGVTENELWSVLHQRLIAGGGDYIETRLLTSGAHTNPWFQETSDKIIRDGDLVAFDTDAVGCYGYYSDFSRTFLTGDGRASAAQRTLYGLAQEQIEKNVDLLRPGLGFREFAENAWLIPGAYQKHRYLSVLHGCGMTGEYPIITHASDWDDVGNDDNEVFVPGMTVCVESFIGHEDGGEGVKLEEQVLITETGVERLSVYGYCDRLSA</sequence>
<dbReference type="Gene3D" id="3.90.230.10">
    <property type="entry name" value="Creatinase/methionine aminopeptidase superfamily"/>
    <property type="match status" value="1"/>
</dbReference>
<evidence type="ECO:0000259" key="1">
    <source>
        <dbReference type="Pfam" id="PF00557"/>
    </source>
</evidence>
<dbReference type="RefSeq" id="WP_181058957.1">
    <property type="nucleotide sequence ID" value="NZ_JACDTY010000008.1"/>
</dbReference>